<proteinExistence type="predicted"/>
<dbReference type="OrthoDB" id="128436at2"/>
<dbReference type="HOGENOM" id="CLU_737500_0_0_0"/>
<gene>
    <name evidence="1" type="ordered locus">Acid_0946</name>
</gene>
<dbReference type="SUPFAM" id="SSF48452">
    <property type="entry name" value="TPR-like"/>
    <property type="match status" value="1"/>
</dbReference>
<dbReference type="STRING" id="234267.Acid_0946"/>
<accession>Q02DA2</accession>
<dbReference type="eggNOG" id="COG0457">
    <property type="taxonomic scope" value="Bacteria"/>
</dbReference>
<dbReference type="Gene3D" id="1.25.40.10">
    <property type="entry name" value="Tetratricopeptide repeat domain"/>
    <property type="match status" value="1"/>
</dbReference>
<sequence length="375" mass="41452">MEQPDDSHLTPDEISVLIDPAGSPGIPAERAAHAQSCDRCKRNVAMQQEWDTRLHRLAGGRRRAPSADCPPASDFASLAAGLTAAPRSEELLAHAAQCDACGAILHAAVEDFSMPPADVELQAFAELPSSSDAWQLQMARKMVRASGRGGVVSMPRRSWLAWAAGVAVAIGASWMAWQQWGASDPARLIAEAYSQQRPFEFRIPEAGYSDLRVERGAGGSSFQRPPALLEAEAKVARELAREPDSVKWLSLRARAEMLTWDPGTAILTLQRALDRKPGDPDLTADLGMAYALRADADKRDLDYAYAIDYLGRSLKVRPDSRVTVFNRAIVYERMHLNDEAAQDWRHYLELDPFGPWRDEARRRLNQLDAKKNSGR</sequence>
<dbReference type="EMBL" id="CP000473">
    <property type="protein sequence ID" value="ABJ81945.1"/>
    <property type="molecule type" value="Genomic_DNA"/>
</dbReference>
<dbReference type="AlphaFoldDB" id="Q02DA2"/>
<protein>
    <submittedName>
        <fullName evidence="1">Tetratricopeptide repeat protein</fullName>
    </submittedName>
</protein>
<dbReference type="InterPro" id="IPR011990">
    <property type="entry name" value="TPR-like_helical_dom_sf"/>
</dbReference>
<name>Q02DA2_SOLUE</name>
<dbReference type="InParanoid" id="Q02DA2"/>
<organism evidence="1">
    <name type="scientific">Solibacter usitatus (strain Ellin6076)</name>
    <dbReference type="NCBI Taxonomy" id="234267"/>
    <lineage>
        <taxon>Bacteria</taxon>
        <taxon>Pseudomonadati</taxon>
        <taxon>Acidobacteriota</taxon>
        <taxon>Terriglobia</taxon>
        <taxon>Bryobacterales</taxon>
        <taxon>Solibacteraceae</taxon>
        <taxon>Candidatus Solibacter</taxon>
    </lineage>
</organism>
<dbReference type="KEGG" id="sus:Acid_0946"/>
<evidence type="ECO:0000313" key="1">
    <source>
        <dbReference type="EMBL" id="ABJ81945.1"/>
    </source>
</evidence>
<reference evidence="1" key="1">
    <citation type="submission" date="2006-10" db="EMBL/GenBank/DDBJ databases">
        <title>Complete sequence of Solibacter usitatus Ellin6076.</title>
        <authorList>
            <consortium name="US DOE Joint Genome Institute"/>
            <person name="Copeland A."/>
            <person name="Lucas S."/>
            <person name="Lapidus A."/>
            <person name="Barry K."/>
            <person name="Detter J.C."/>
            <person name="Glavina del Rio T."/>
            <person name="Hammon N."/>
            <person name="Israni S."/>
            <person name="Dalin E."/>
            <person name="Tice H."/>
            <person name="Pitluck S."/>
            <person name="Thompson L.S."/>
            <person name="Brettin T."/>
            <person name="Bruce D."/>
            <person name="Han C."/>
            <person name="Tapia R."/>
            <person name="Gilna P."/>
            <person name="Schmutz J."/>
            <person name="Larimer F."/>
            <person name="Land M."/>
            <person name="Hauser L."/>
            <person name="Kyrpides N."/>
            <person name="Mikhailova N."/>
            <person name="Janssen P.H."/>
            <person name="Kuske C.R."/>
            <person name="Richardson P."/>
        </authorList>
    </citation>
    <scope>NUCLEOTIDE SEQUENCE</scope>
    <source>
        <strain evidence="1">Ellin6076</strain>
    </source>
</reference>